<evidence type="ECO:0000256" key="4">
    <source>
        <dbReference type="ARBA" id="ARBA00023008"/>
    </source>
</evidence>
<feature type="signal peptide" evidence="5">
    <location>
        <begin position="1"/>
        <end position="24"/>
    </location>
</feature>
<gene>
    <name evidence="7" type="ORF">D7S89_15005</name>
</gene>
<accession>A0A494X9Y0</accession>
<evidence type="ECO:0000256" key="5">
    <source>
        <dbReference type="SAM" id="SignalP"/>
    </source>
</evidence>
<dbReference type="SUPFAM" id="SSF81296">
    <property type="entry name" value="E set domains"/>
    <property type="match status" value="1"/>
</dbReference>
<dbReference type="InterPro" id="IPR014756">
    <property type="entry name" value="Ig_E-set"/>
</dbReference>
<comment type="subcellular location">
    <subcellularLocation>
        <location evidence="1">Cell envelope</location>
    </subcellularLocation>
</comment>
<feature type="domain" description="CopC" evidence="6">
    <location>
        <begin position="25"/>
        <end position="120"/>
    </location>
</feature>
<dbReference type="GO" id="GO:0042597">
    <property type="term" value="C:periplasmic space"/>
    <property type="evidence" value="ECO:0007669"/>
    <property type="project" value="InterPro"/>
</dbReference>
<keyword evidence="3 5" id="KW-0732">Signal</keyword>
<comment type="caution">
    <text evidence="7">The sequence shown here is derived from an EMBL/GenBank/DDBJ whole genome shotgun (WGS) entry which is preliminary data.</text>
</comment>
<organism evidence="7 8">
    <name type="scientific">Trinickia fusca</name>
    <dbReference type="NCBI Taxonomy" id="2419777"/>
    <lineage>
        <taxon>Bacteria</taxon>
        <taxon>Pseudomonadati</taxon>
        <taxon>Pseudomonadota</taxon>
        <taxon>Betaproteobacteria</taxon>
        <taxon>Burkholderiales</taxon>
        <taxon>Burkholderiaceae</taxon>
        <taxon>Trinickia</taxon>
    </lineage>
</organism>
<sequence length="121" mass="12351">MKNALFVRGALAALLVAVAPLALSHALPKVQQPASGATVAEAPHEVSIEFGEALEPAFSSIAVADANGKSVLEGQSAVDGGDAKKMHAALSKLAPGTYTVTWTAVASDGHRTQGHYSFTVK</sequence>
<dbReference type="InterPro" id="IPR014755">
    <property type="entry name" value="Cu-Rt/internalin_Ig-like"/>
</dbReference>
<evidence type="ECO:0000259" key="6">
    <source>
        <dbReference type="Pfam" id="PF04234"/>
    </source>
</evidence>
<dbReference type="GO" id="GO:0030313">
    <property type="term" value="C:cell envelope"/>
    <property type="evidence" value="ECO:0007669"/>
    <property type="project" value="UniProtKB-SubCell"/>
</dbReference>
<dbReference type="OrthoDB" id="9796814at2"/>
<dbReference type="EMBL" id="RBZV01000005">
    <property type="protein sequence ID" value="RKP47535.1"/>
    <property type="molecule type" value="Genomic_DNA"/>
</dbReference>
<feature type="chain" id="PRO_5019870594" evidence="5">
    <location>
        <begin position="25"/>
        <end position="121"/>
    </location>
</feature>
<dbReference type="PANTHER" id="PTHR34820:SF4">
    <property type="entry name" value="INNER MEMBRANE PROTEIN YEBZ"/>
    <property type="match status" value="1"/>
</dbReference>
<name>A0A494X9Y0_9BURK</name>
<evidence type="ECO:0000313" key="7">
    <source>
        <dbReference type="EMBL" id="RKP47535.1"/>
    </source>
</evidence>
<evidence type="ECO:0000256" key="3">
    <source>
        <dbReference type="ARBA" id="ARBA00022729"/>
    </source>
</evidence>
<evidence type="ECO:0000256" key="2">
    <source>
        <dbReference type="ARBA" id="ARBA00022723"/>
    </source>
</evidence>
<dbReference type="AlphaFoldDB" id="A0A494X9Y0"/>
<dbReference type="Pfam" id="PF04234">
    <property type="entry name" value="CopC"/>
    <property type="match status" value="1"/>
</dbReference>
<dbReference type="GO" id="GO:0006825">
    <property type="term" value="P:copper ion transport"/>
    <property type="evidence" value="ECO:0007669"/>
    <property type="project" value="InterPro"/>
</dbReference>
<dbReference type="GO" id="GO:0005507">
    <property type="term" value="F:copper ion binding"/>
    <property type="evidence" value="ECO:0007669"/>
    <property type="project" value="InterPro"/>
</dbReference>
<dbReference type="GO" id="GO:0046688">
    <property type="term" value="P:response to copper ion"/>
    <property type="evidence" value="ECO:0007669"/>
    <property type="project" value="InterPro"/>
</dbReference>
<evidence type="ECO:0000313" key="8">
    <source>
        <dbReference type="Proteomes" id="UP000280434"/>
    </source>
</evidence>
<dbReference type="InterPro" id="IPR007348">
    <property type="entry name" value="CopC_dom"/>
</dbReference>
<reference evidence="7 8" key="1">
    <citation type="submission" date="2018-10" db="EMBL/GenBank/DDBJ databases">
        <title>Paraburkholderia sp. 7MK8-2, isolated from soil.</title>
        <authorList>
            <person name="Gao Z.-H."/>
            <person name="Qiu L.-H."/>
        </authorList>
    </citation>
    <scope>NUCLEOTIDE SEQUENCE [LARGE SCALE GENOMIC DNA]</scope>
    <source>
        <strain evidence="7 8">7MK8-2</strain>
    </source>
</reference>
<keyword evidence="8" id="KW-1185">Reference proteome</keyword>
<protein>
    <submittedName>
        <fullName evidence="7">Copper resistance protein CopC</fullName>
    </submittedName>
</protein>
<keyword evidence="4" id="KW-0186">Copper</keyword>
<dbReference type="Gene3D" id="2.60.40.1220">
    <property type="match status" value="1"/>
</dbReference>
<keyword evidence="2" id="KW-0479">Metal-binding</keyword>
<dbReference type="PANTHER" id="PTHR34820">
    <property type="entry name" value="INNER MEMBRANE PROTEIN YEBZ"/>
    <property type="match status" value="1"/>
</dbReference>
<dbReference type="GO" id="GO:0005886">
    <property type="term" value="C:plasma membrane"/>
    <property type="evidence" value="ECO:0007669"/>
    <property type="project" value="TreeGrafter"/>
</dbReference>
<proteinExistence type="predicted"/>
<evidence type="ECO:0000256" key="1">
    <source>
        <dbReference type="ARBA" id="ARBA00004196"/>
    </source>
</evidence>
<dbReference type="InterPro" id="IPR032694">
    <property type="entry name" value="CopC/D"/>
</dbReference>
<dbReference type="Proteomes" id="UP000280434">
    <property type="component" value="Unassembled WGS sequence"/>
</dbReference>
<dbReference type="RefSeq" id="WP_121278481.1">
    <property type="nucleotide sequence ID" value="NZ_RBZV01000005.1"/>
</dbReference>